<evidence type="ECO:0000256" key="9">
    <source>
        <dbReference type="RuleBase" id="RU361166"/>
    </source>
</evidence>
<keyword evidence="13" id="KW-1185">Reference proteome</keyword>
<dbReference type="AlphaFoldDB" id="A0AA86RXE2"/>
<dbReference type="GO" id="GO:0030245">
    <property type="term" value="P:cellulose catabolic process"/>
    <property type="evidence" value="ECO:0007669"/>
    <property type="project" value="UniProtKB-KW"/>
</dbReference>
<accession>A0AA86RXE2</accession>
<keyword evidence="5 8" id="KW-0119">Carbohydrate metabolism</keyword>
<gene>
    <name evidence="12" type="ORF">AYBTSS11_LOCUS6072</name>
</gene>
<evidence type="ECO:0000256" key="2">
    <source>
        <dbReference type="ARBA" id="ARBA00007072"/>
    </source>
</evidence>
<keyword evidence="10" id="KW-0472">Membrane</keyword>
<keyword evidence="4 9" id="KW-0136">Cellulose degradation</keyword>
<dbReference type="EC" id="3.2.1.4" evidence="9"/>
<dbReference type="GO" id="GO:0008810">
    <property type="term" value="F:cellulase activity"/>
    <property type="evidence" value="ECO:0007669"/>
    <property type="project" value="UniProtKB-EC"/>
</dbReference>
<evidence type="ECO:0000256" key="1">
    <source>
        <dbReference type="ARBA" id="ARBA00000966"/>
    </source>
</evidence>
<dbReference type="InterPro" id="IPR008928">
    <property type="entry name" value="6-hairpin_glycosidase_sf"/>
</dbReference>
<name>A0AA86RXE2_9FABA</name>
<evidence type="ECO:0000256" key="3">
    <source>
        <dbReference type="ARBA" id="ARBA00022801"/>
    </source>
</evidence>
<keyword evidence="10" id="KW-1133">Transmembrane helix</keyword>
<evidence type="ECO:0000256" key="5">
    <source>
        <dbReference type="ARBA" id="ARBA00023277"/>
    </source>
</evidence>
<reference evidence="12" key="1">
    <citation type="submission" date="2023-10" db="EMBL/GenBank/DDBJ databases">
        <authorList>
            <person name="Domelevo Entfellner J.-B."/>
        </authorList>
    </citation>
    <scope>NUCLEOTIDE SEQUENCE</scope>
</reference>
<organism evidence="12 13">
    <name type="scientific">Sphenostylis stenocarpa</name>
    <dbReference type="NCBI Taxonomy" id="92480"/>
    <lineage>
        <taxon>Eukaryota</taxon>
        <taxon>Viridiplantae</taxon>
        <taxon>Streptophyta</taxon>
        <taxon>Embryophyta</taxon>
        <taxon>Tracheophyta</taxon>
        <taxon>Spermatophyta</taxon>
        <taxon>Magnoliopsida</taxon>
        <taxon>eudicotyledons</taxon>
        <taxon>Gunneridae</taxon>
        <taxon>Pentapetalae</taxon>
        <taxon>rosids</taxon>
        <taxon>fabids</taxon>
        <taxon>Fabales</taxon>
        <taxon>Fabaceae</taxon>
        <taxon>Papilionoideae</taxon>
        <taxon>50 kb inversion clade</taxon>
        <taxon>NPAAA clade</taxon>
        <taxon>indigoferoid/millettioid clade</taxon>
        <taxon>Phaseoleae</taxon>
        <taxon>Sphenostylis</taxon>
    </lineage>
</organism>
<evidence type="ECO:0000256" key="7">
    <source>
        <dbReference type="ARBA" id="ARBA00023326"/>
    </source>
</evidence>
<keyword evidence="10" id="KW-0812">Transmembrane</keyword>
<feature type="domain" description="Glycoside hydrolase family 9" evidence="11">
    <location>
        <begin position="53"/>
        <end position="505"/>
    </location>
</feature>
<evidence type="ECO:0000313" key="13">
    <source>
        <dbReference type="Proteomes" id="UP001189624"/>
    </source>
</evidence>
<evidence type="ECO:0000256" key="6">
    <source>
        <dbReference type="ARBA" id="ARBA00023295"/>
    </source>
</evidence>
<dbReference type="Pfam" id="PF00759">
    <property type="entry name" value="Glyco_hydro_9"/>
    <property type="match status" value="1"/>
</dbReference>
<keyword evidence="3 8" id="KW-0378">Hydrolase</keyword>
<sequence length="509" mass="56205">MVCVCKVNCESNIGFLIVVVDLKSMGMTVRRVFVFIILLFCSFQILNAASADYKKALTNSLLYFEGQRSGKLPPNQRVNWRGDSGLKDGQDARINLVGGYYDAGDNLKLGFPLAFTITMLSWSTIEFEDQLSEHKELKNALDAIKWGTDYLIKAHTDPNVFYGEIGDPDSDHSCWQRPEDMTTPRSSYKLDEQHPGSDLAAETAAALAAASIVFKSVDKKYSSTMLLHATQLFDFAKNHPGKYSDSIPPARQIYSSSGYEDEMLWGAAWLYRATNMKKYLDYMGGASDSGGVRTEFSWDDKFVGAHVLAAKFVLDGEADASGIWAQYKTQAEEYVCSCAQKSNQNVQKTPGGLFWFLPWNNNQYVATATFVMSVYSNYLSSKGASLQCSGGDVSPDHLTSLVRSQVDYILGSNPRNMSYMVGYGSNFPQKIHHRGASIVSIKKDPNPVSCKGGFQDWFYKDAPNPNVLVGAVVSPDGNDKYDDSRNDFQLAEPATVTIAPLVGVLAYLA</sequence>
<dbReference type="SUPFAM" id="SSF48208">
    <property type="entry name" value="Six-hairpin glycosidases"/>
    <property type="match status" value="1"/>
</dbReference>
<evidence type="ECO:0000256" key="8">
    <source>
        <dbReference type="PROSITE-ProRule" id="PRU10059"/>
    </source>
</evidence>
<comment type="catalytic activity">
    <reaction evidence="1 9">
        <text>Endohydrolysis of (1-&gt;4)-beta-D-glucosidic linkages in cellulose, lichenin and cereal beta-D-glucans.</text>
        <dbReference type="EC" id="3.2.1.4"/>
    </reaction>
</comment>
<dbReference type="InterPro" id="IPR001701">
    <property type="entry name" value="Glyco_hydro_9"/>
</dbReference>
<protein>
    <recommendedName>
        <fullName evidence="9">Endoglucanase</fullName>
        <ecNumber evidence="9">3.2.1.4</ecNumber>
    </recommendedName>
</protein>
<feature type="transmembrane region" description="Helical" evidence="10">
    <location>
        <begin position="32"/>
        <end position="51"/>
    </location>
</feature>
<evidence type="ECO:0000259" key="11">
    <source>
        <dbReference type="Pfam" id="PF00759"/>
    </source>
</evidence>
<feature type="active site" evidence="8">
    <location>
        <position position="432"/>
    </location>
</feature>
<dbReference type="Proteomes" id="UP001189624">
    <property type="component" value="Chromosome 2"/>
</dbReference>
<evidence type="ECO:0000256" key="10">
    <source>
        <dbReference type="SAM" id="Phobius"/>
    </source>
</evidence>
<dbReference type="FunFam" id="1.50.10.10:FF:000020">
    <property type="entry name" value="Endoglucanase"/>
    <property type="match status" value="1"/>
</dbReference>
<comment type="similarity">
    <text evidence="2 8 9">Belongs to the glycosyl hydrolase 9 (cellulase E) family.</text>
</comment>
<dbReference type="EMBL" id="OY731399">
    <property type="protein sequence ID" value="CAJ1932943.1"/>
    <property type="molecule type" value="Genomic_DNA"/>
</dbReference>
<evidence type="ECO:0000313" key="12">
    <source>
        <dbReference type="EMBL" id="CAJ1932943.1"/>
    </source>
</evidence>
<dbReference type="PROSITE" id="PS00592">
    <property type="entry name" value="GH9_2"/>
    <property type="match status" value="1"/>
</dbReference>
<dbReference type="InterPro" id="IPR012341">
    <property type="entry name" value="6hp_glycosidase-like_sf"/>
</dbReference>
<dbReference type="Gramene" id="rna-AYBTSS11_LOCUS6072">
    <property type="protein sequence ID" value="CAJ1932943.1"/>
    <property type="gene ID" value="gene-AYBTSS11_LOCUS6072"/>
</dbReference>
<dbReference type="PANTHER" id="PTHR22298">
    <property type="entry name" value="ENDO-1,4-BETA-GLUCANASE"/>
    <property type="match status" value="1"/>
</dbReference>
<proteinExistence type="inferred from homology"/>
<evidence type="ECO:0000256" key="4">
    <source>
        <dbReference type="ARBA" id="ARBA00023001"/>
    </source>
</evidence>
<keyword evidence="6 8" id="KW-0326">Glycosidase</keyword>
<dbReference type="Gene3D" id="1.50.10.10">
    <property type="match status" value="1"/>
</dbReference>
<keyword evidence="7 8" id="KW-0624">Polysaccharide degradation</keyword>
<dbReference type="InterPro" id="IPR018221">
    <property type="entry name" value="Glyco_hydro_9_His_AS"/>
</dbReference>